<dbReference type="Proteomes" id="UP000051256">
    <property type="component" value="Unassembled WGS sequence"/>
</dbReference>
<comment type="catalytic activity">
    <reaction evidence="4 5 6">
        <text>an acyl phosphate + H2O = a carboxylate + phosphate + H(+)</text>
        <dbReference type="Rhea" id="RHEA:14965"/>
        <dbReference type="ChEBI" id="CHEBI:15377"/>
        <dbReference type="ChEBI" id="CHEBI:15378"/>
        <dbReference type="ChEBI" id="CHEBI:29067"/>
        <dbReference type="ChEBI" id="CHEBI:43474"/>
        <dbReference type="ChEBI" id="CHEBI:59918"/>
        <dbReference type="EC" id="3.6.1.7"/>
    </reaction>
</comment>
<evidence type="ECO:0000256" key="2">
    <source>
        <dbReference type="ARBA" id="ARBA00012150"/>
    </source>
</evidence>
<comment type="caution">
    <text evidence="9">The sequence shown here is derived from an EMBL/GenBank/DDBJ whole genome shotgun (WGS) entry which is preliminary data.</text>
</comment>
<reference evidence="9 10" key="1">
    <citation type="journal article" date="2015" name="Genome Announc.">
        <title>Expanding the biotechnology potential of lactobacilli through comparative genomics of 213 strains and associated genera.</title>
        <authorList>
            <person name="Sun Z."/>
            <person name="Harris H.M."/>
            <person name="McCann A."/>
            <person name="Guo C."/>
            <person name="Argimon S."/>
            <person name="Zhang W."/>
            <person name="Yang X."/>
            <person name="Jeffery I.B."/>
            <person name="Cooney J.C."/>
            <person name="Kagawa T.F."/>
            <person name="Liu W."/>
            <person name="Song Y."/>
            <person name="Salvetti E."/>
            <person name="Wrobel A."/>
            <person name="Rasinkangas P."/>
            <person name="Parkhill J."/>
            <person name="Rea M.C."/>
            <person name="O'Sullivan O."/>
            <person name="Ritari J."/>
            <person name="Douillard F.P."/>
            <person name="Paul Ross R."/>
            <person name="Yang R."/>
            <person name="Briner A.E."/>
            <person name="Felis G.E."/>
            <person name="de Vos W.M."/>
            <person name="Barrangou R."/>
            <person name="Klaenhammer T.R."/>
            <person name="Caufield P.W."/>
            <person name="Cui Y."/>
            <person name="Zhang H."/>
            <person name="O'Toole P.W."/>
        </authorList>
    </citation>
    <scope>NUCLEOTIDE SEQUENCE [LARGE SCALE GENOMIC DNA]</scope>
    <source>
        <strain evidence="9 10">DSM 24302</strain>
    </source>
</reference>
<feature type="active site" evidence="5">
    <location>
        <position position="38"/>
    </location>
</feature>
<accession>A0A0R2D1J5</accession>
<dbReference type="STRING" id="1423802.FC56_GL000653"/>
<evidence type="ECO:0000313" key="9">
    <source>
        <dbReference type="EMBL" id="KRM93932.1"/>
    </source>
</evidence>
<dbReference type="PANTHER" id="PTHR47268:SF4">
    <property type="entry name" value="ACYLPHOSPHATASE"/>
    <property type="match status" value="1"/>
</dbReference>
<evidence type="ECO:0000313" key="10">
    <source>
        <dbReference type="Proteomes" id="UP000051256"/>
    </source>
</evidence>
<dbReference type="PROSITE" id="PS00151">
    <property type="entry name" value="ACYLPHOSPHATASE_2"/>
    <property type="match status" value="1"/>
</dbReference>
<name>A0A0R2D1J5_9LACO</name>
<dbReference type="PROSITE" id="PS51160">
    <property type="entry name" value="ACYLPHOSPHATASE_3"/>
    <property type="match status" value="1"/>
</dbReference>
<dbReference type="PRINTS" id="PR00112">
    <property type="entry name" value="ACYLPHPHTASE"/>
</dbReference>
<dbReference type="RefSeq" id="WP_056978400.1">
    <property type="nucleotide sequence ID" value="NZ_AYZR01000008.1"/>
</dbReference>
<gene>
    <name evidence="9" type="ORF">FC56_GL000653</name>
</gene>
<keyword evidence="10" id="KW-1185">Reference proteome</keyword>
<sequence>MTLKTISINVTGIVQGVGFRYYTIKAARKLDLTGWVKNLPDGSVQIMATGPAEQLDQFSAVVKKSPAPAGKVTNFTINYLPYHTFDDFNVKY</sequence>
<dbReference type="EC" id="3.6.1.7" evidence="2 5"/>
<dbReference type="InterPro" id="IPR001792">
    <property type="entry name" value="Acylphosphatase-like_dom"/>
</dbReference>
<feature type="domain" description="Acylphosphatase-like" evidence="8">
    <location>
        <begin position="5"/>
        <end position="92"/>
    </location>
</feature>
<evidence type="ECO:0000256" key="4">
    <source>
        <dbReference type="ARBA" id="ARBA00047645"/>
    </source>
</evidence>
<dbReference type="Gene3D" id="3.30.70.100">
    <property type="match status" value="1"/>
</dbReference>
<dbReference type="InterPro" id="IPR020456">
    <property type="entry name" value="Acylphosphatase"/>
</dbReference>
<dbReference type="PROSITE" id="PS00150">
    <property type="entry name" value="ACYLPHOSPHATASE_1"/>
    <property type="match status" value="1"/>
</dbReference>
<dbReference type="SUPFAM" id="SSF54975">
    <property type="entry name" value="Acylphosphatase/BLUF domain-like"/>
    <property type="match status" value="1"/>
</dbReference>
<evidence type="ECO:0000256" key="3">
    <source>
        <dbReference type="ARBA" id="ARBA00015991"/>
    </source>
</evidence>
<comment type="similarity">
    <text evidence="1 7">Belongs to the acylphosphatase family.</text>
</comment>
<organism evidence="9 10">
    <name type="scientific">Lentilactobacillus senioris DSM 24302 = JCM 17472</name>
    <dbReference type="NCBI Taxonomy" id="1423802"/>
    <lineage>
        <taxon>Bacteria</taxon>
        <taxon>Bacillati</taxon>
        <taxon>Bacillota</taxon>
        <taxon>Bacilli</taxon>
        <taxon>Lactobacillales</taxon>
        <taxon>Lactobacillaceae</taxon>
        <taxon>Lentilactobacillus</taxon>
    </lineage>
</organism>
<dbReference type="GO" id="GO:0003998">
    <property type="term" value="F:acylphosphatase activity"/>
    <property type="evidence" value="ECO:0007669"/>
    <property type="project" value="UniProtKB-EC"/>
</dbReference>
<keyword evidence="5 6" id="KW-0378">Hydrolase</keyword>
<proteinExistence type="inferred from homology"/>
<evidence type="ECO:0000256" key="7">
    <source>
        <dbReference type="RuleBase" id="RU004168"/>
    </source>
</evidence>
<dbReference type="PANTHER" id="PTHR47268">
    <property type="entry name" value="ACYLPHOSPHATASE"/>
    <property type="match status" value="1"/>
</dbReference>
<dbReference type="InterPro" id="IPR036046">
    <property type="entry name" value="Acylphosphatase-like_dom_sf"/>
</dbReference>
<dbReference type="EMBL" id="AYZR01000008">
    <property type="protein sequence ID" value="KRM93932.1"/>
    <property type="molecule type" value="Genomic_DNA"/>
</dbReference>
<dbReference type="AlphaFoldDB" id="A0A0R2D1J5"/>
<dbReference type="Pfam" id="PF00708">
    <property type="entry name" value="Acylphosphatase"/>
    <property type="match status" value="1"/>
</dbReference>
<evidence type="ECO:0000256" key="5">
    <source>
        <dbReference type="PROSITE-ProRule" id="PRU00520"/>
    </source>
</evidence>
<evidence type="ECO:0000256" key="1">
    <source>
        <dbReference type="ARBA" id="ARBA00005614"/>
    </source>
</evidence>
<feature type="active site" evidence="5">
    <location>
        <position position="20"/>
    </location>
</feature>
<evidence type="ECO:0000256" key="6">
    <source>
        <dbReference type="RuleBase" id="RU000553"/>
    </source>
</evidence>
<dbReference type="InterPro" id="IPR017968">
    <property type="entry name" value="Acylphosphatase_CS"/>
</dbReference>
<protein>
    <recommendedName>
        <fullName evidence="3 5">Acylphosphatase</fullName>
        <ecNumber evidence="2 5">3.6.1.7</ecNumber>
    </recommendedName>
</protein>
<evidence type="ECO:0000259" key="8">
    <source>
        <dbReference type="PROSITE" id="PS51160"/>
    </source>
</evidence>
<dbReference type="PATRIC" id="fig|1423802.4.peg.663"/>